<keyword evidence="3" id="KW-1185">Reference proteome</keyword>
<accession>A0A0P1BTF9</accession>
<dbReference type="OrthoDB" id="10357744at2759"/>
<feature type="region of interest" description="Disordered" evidence="1">
    <location>
        <begin position="298"/>
        <end position="382"/>
    </location>
</feature>
<dbReference type="AlphaFoldDB" id="A0A0P1BTF9"/>
<evidence type="ECO:0000313" key="3">
    <source>
        <dbReference type="Proteomes" id="UP000054845"/>
    </source>
</evidence>
<dbReference type="EMBL" id="CCYA01000389">
    <property type="protein sequence ID" value="CEH19606.1"/>
    <property type="molecule type" value="Genomic_DNA"/>
</dbReference>
<dbReference type="Proteomes" id="UP000054845">
    <property type="component" value="Unassembled WGS sequence"/>
</dbReference>
<protein>
    <submittedName>
        <fullName evidence="2">Uncharacterized protein</fullName>
    </submittedName>
</protein>
<evidence type="ECO:0000256" key="1">
    <source>
        <dbReference type="SAM" id="MobiDB-lite"/>
    </source>
</evidence>
<sequence>MCKAAKGSSFSKTQVDVGAHHNAALAGSARHHNDVSMLLRRVQLKPVLTINQYRPLADDEITFAENAFDHVPEHMKSTIPAQKKIIREQINRARQRPGQDKYIQSYHVIKSWHRPRPGGPSVILGQGRHASGKEYDGATVIPWQHDKKAEIHFDSRIEYGDPESMPLEQKVMKTAIHDHLQWHDKVKHYKIKGHEVIAILKQHWPTQSLDNAASASSTTQRTNQRPVTLRSKATALTVSPSLGAAFSGASKSPKRLTGREARERLWRNVGRMNESAREKAKLELERSRLAWQKSLLGPTHAQAQARDPPAAASASASLSNDNSKSKSSVQGARALEHHHSLGNPNVASKESVKGIKRPARSESEDDVDGDEAESKSPTKKGS</sequence>
<feature type="compositionally biased region" description="Low complexity" evidence="1">
    <location>
        <begin position="301"/>
        <end position="328"/>
    </location>
</feature>
<proteinExistence type="predicted"/>
<evidence type="ECO:0000313" key="2">
    <source>
        <dbReference type="EMBL" id="CEH19606.1"/>
    </source>
</evidence>
<name>A0A0P1BTF9_9BASI</name>
<reference evidence="2 3" key="1">
    <citation type="submission" date="2014-09" db="EMBL/GenBank/DDBJ databases">
        <authorList>
            <person name="Magalhaes I.L.F."/>
            <person name="Oliveira U."/>
            <person name="Santos F.R."/>
            <person name="Vidigal T.H.D.A."/>
            <person name="Brescovit A.D."/>
            <person name="Santos A.J."/>
        </authorList>
    </citation>
    <scope>NUCLEOTIDE SEQUENCE [LARGE SCALE GENOMIC DNA]</scope>
</reference>
<organism evidence="2 3">
    <name type="scientific">Ceraceosorus bombacis</name>
    <dbReference type="NCBI Taxonomy" id="401625"/>
    <lineage>
        <taxon>Eukaryota</taxon>
        <taxon>Fungi</taxon>
        <taxon>Dikarya</taxon>
        <taxon>Basidiomycota</taxon>
        <taxon>Ustilaginomycotina</taxon>
        <taxon>Exobasidiomycetes</taxon>
        <taxon>Ceraceosorales</taxon>
        <taxon>Ceraceosoraceae</taxon>
        <taxon>Ceraceosorus</taxon>
    </lineage>
</organism>